<keyword evidence="3" id="KW-1185">Reference proteome</keyword>
<comment type="caution">
    <text evidence="2">The sequence shown here is derived from an EMBL/GenBank/DDBJ whole genome shotgun (WGS) entry which is preliminary data.</text>
</comment>
<name>A0ABS6L6B5_9GAMM</name>
<dbReference type="InterPro" id="IPR007054">
    <property type="entry name" value="Lysis_S"/>
</dbReference>
<dbReference type="PIRSF" id="PIRSF030786">
    <property type="entry name" value="Lysis_S"/>
    <property type="match status" value="1"/>
</dbReference>
<feature type="transmembrane region" description="Helical" evidence="1">
    <location>
        <begin position="7"/>
        <end position="26"/>
    </location>
</feature>
<dbReference type="RefSeq" id="WP_129991850.1">
    <property type="nucleotide sequence ID" value="NZ_JAFMOT010000188.1"/>
</dbReference>
<keyword evidence="1" id="KW-0472">Membrane</keyword>
<dbReference type="Pfam" id="PF04971">
    <property type="entry name" value="Phage_holin_2_1"/>
    <property type="match status" value="1"/>
</dbReference>
<dbReference type="Proteomes" id="UP000699865">
    <property type="component" value="Unassembled WGS sequence"/>
</dbReference>
<evidence type="ECO:0000313" key="3">
    <source>
        <dbReference type="Proteomes" id="UP000699865"/>
    </source>
</evidence>
<sequence length="75" mass="8462">MKMDKTSAVTSAVSYGTSLGGAAYWFNEFLNSHTPDQWAAIGVLGTLLFAFITCLCNIIFKVWDRKHNMVRRDED</sequence>
<organism evidence="2 3">
    <name type="scientific">Rahnella perminowiae</name>
    <dbReference type="NCBI Taxonomy" id="2816244"/>
    <lineage>
        <taxon>Bacteria</taxon>
        <taxon>Pseudomonadati</taxon>
        <taxon>Pseudomonadota</taxon>
        <taxon>Gammaproteobacteria</taxon>
        <taxon>Enterobacterales</taxon>
        <taxon>Yersiniaceae</taxon>
        <taxon>Rahnella</taxon>
    </lineage>
</organism>
<evidence type="ECO:0000256" key="1">
    <source>
        <dbReference type="SAM" id="Phobius"/>
    </source>
</evidence>
<protein>
    <submittedName>
        <fullName evidence="2">Class II holin family protein</fullName>
    </submittedName>
</protein>
<dbReference type="EMBL" id="JAFMOU010000072">
    <property type="protein sequence ID" value="MBU9837369.1"/>
    <property type="molecule type" value="Genomic_DNA"/>
</dbReference>
<gene>
    <name evidence="2" type="ORF">J1786_21470</name>
</gene>
<feature type="transmembrane region" description="Helical" evidence="1">
    <location>
        <begin position="38"/>
        <end position="63"/>
    </location>
</feature>
<keyword evidence="1" id="KW-0812">Transmembrane</keyword>
<keyword evidence="1" id="KW-1133">Transmembrane helix</keyword>
<proteinExistence type="predicted"/>
<accession>A0ABS6L6B5</accession>
<evidence type="ECO:0000313" key="2">
    <source>
        <dbReference type="EMBL" id="MBU9837369.1"/>
    </source>
</evidence>
<reference evidence="2 3" key="1">
    <citation type="submission" date="2021-03" db="EMBL/GenBank/DDBJ databases">
        <title>Five novel Rahnella species.</title>
        <authorList>
            <person name="Brady C."/>
            <person name="Asselin J."/>
            <person name="Beer S."/>
            <person name="Bruberg M.B."/>
            <person name="Crampton B."/>
            <person name="Venter S."/>
            <person name="Arnold D."/>
            <person name="Denman S."/>
        </authorList>
    </citation>
    <scope>NUCLEOTIDE SEQUENCE [LARGE SCALE GENOMIC DNA]</scope>
    <source>
        <strain evidence="2 3">L72c</strain>
    </source>
</reference>